<name>X1T5P6_9ZZZZ</name>
<gene>
    <name evidence="7" type="ORF">S12H4_12906</name>
</gene>
<keyword evidence="5 6" id="KW-0472">Membrane</keyword>
<feature type="transmembrane region" description="Helical" evidence="6">
    <location>
        <begin position="124"/>
        <end position="145"/>
    </location>
</feature>
<dbReference type="PANTHER" id="PTHR30250:SF11">
    <property type="entry name" value="O-ANTIGEN TRANSPORTER-RELATED"/>
    <property type="match status" value="1"/>
</dbReference>
<feature type="transmembrane region" description="Helical" evidence="6">
    <location>
        <begin position="59"/>
        <end position="78"/>
    </location>
</feature>
<feature type="transmembrane region" description="Helical" evidence="6">
    <location>
        <begin position="99"/>
        <end position="118"/>
    </location>
</feature>
<comment type="subcellular location">
    <subcellularLocation>
        <location evidence="1">Cell membrane</location>
        <topology evidence="1">Multi-pass membrane protein</topology>
    </subcellularLocation>
</comment>
<reference evidence="7" key="1">
    <citation type="journal article" date="2014" name="Front. Microbiol.">
        <title>High frequency of phylogenetically diverse reductive dehalogenase-homologous genes in deep subseafloor sedimentary metagenomes.</title>
        <authorList>
            <person name="Kawai M."/>
            <person name="Futagami T."/>
            <person name="Toyoda A."/>
            <person name="Takaki Y."/>
            <person name="Nishi S."/>
            <person name="Hori S."/>
            <person name="Arai W."/>
            <person name="Tsubouchi T."/>
            <person name="Morono Y."/>
            <person name="Uchiyama I."/>
            <person name="Ito T."/>
            <person name="Fujiyama A."/>
            <person name="Inagaki F."/>
            <person name="Takami H."/>
        </authorList>
    </citation>
    <scope>NUCLEOTIDE SEQUENCE</scope>
    <source>
        <strain evidence="7">Expedition CK06-06</strain>
    </source>
</reference>
<feature type="transmembrane region" description="Helical" evidence="6">
    <location>
        <begin position="184"/>
        <end position="203"/>
    </location>
</feature>
<feature type="transmembrane region" description="Helical" evidence="6">
    <location>
        <begin position="27"/>
        <end position="47"/>
    </location>
</feature>
<evidence type="ECO:0000256" key="2">
    <source>
        <dbReference type="ARBA" id="ARBA00022475"/>
    </source>
</evidence>
<feature type="transmembrane region" description="Helical" evidence="6">
    <location>
        <begin position="157"/>
        <end position="178"/>
    </location>
</feature>
<dbReference type="InterPro" id="IPR050833">
    <property type="entry name" value="Poly_Biosynth_Transport"/>
</dbReference>
<evidence type="ECO:0000256" key="1">
    <source>
        <dbReference type="ARBA" id="ARBA00004651"/>
    </source>
</evidence>
<evidence type="ECO:0000313" key="7">
    <source>
        <dbReference type="EMBL" id="GAI86711.1"/>
    </source>
</evidence>
<accession>X1T5P6</accession>
<dbReference type="PANTHER" id="PTHR30250">
    <property type="entry name" value="PST FAMILY PREDICTED COLANIC ACID TRANSPORTER"/>
    <property type="match status" value="1"/>
</dbReference>
<keyword evidence="3 6" id="KW-0812">Transmembrane</keyword>
<dbReference type="GO" id="GO:0005886">
    <property type="term" value="C:plasma membrane"/>
    <property type="evidence" value="ECO:0007669"/>
    <property type="project" value="UniProtKB-SubCell"/>
</dbReference>
<feature type="non-terminal residue" evidence="7">
    <location>
        <position position="311"/>
    </location>
</feature>
<dbReference type="AlphaFoldDB" id="X1T5P6"/>
<evidence type="ECO:0000256" key="3">
    <source>
        <dbReference type="ARBA" id="ARBA00022692"/>
    </source>
</evidence>
<feature type="transmembrane region" description="Helical" evidence="6">
    <location>
        <begin position="244"/>
        <end position="264"/>
    </location>
</feature>
<sequence>MLLNKIKKISIINNGISYLEGNLKDSVFSLSTFAVRILDSFILNIFLVRYLSVSDLGNYKLFFSILNILIIFSINGLNTSIVKSVVKKYNVFFIKATKISLSFSTLASLALITLSLTLYKDANIKYILIYSSILIPIFFGLNTWESFLLGKKNFKKIFIIDLLIISTKLTACIIVLVFYQNYNIVILAILASISIYNIFLFFLTTKELKGMKFNPDEDKKLIKHGSKITAASIVSIMAKNIERIILFSVSSSTLVGVYSIANIIPMFTKNGLKALISVPTVKLASKTEAENRRVIKKNFILIFLSGIIILL</sequence>
<protein>
    <recommendedName>
        <fullName evidence="8">Polysaccharide biosynthesis protein C-terminal domain-containing protein</fullName>
    </recommendedName>
</protein>
<evidence type="ECO:0000256" key="6">
    <source>
        <dbReference type="SAM" id="Phobius"/>
    </source>
</evidence>
<keyword evidence="4 6" id="KW-1133">Transmembrane helix</keyword>
<dbReference type="Pfam" id="PF13440">
    <property type="entry name" value="Polysacc_synt_3"/>
    <property type="match status" value="1"/>
</dbReference>
<dbReference type="EMBL" id="BARW01006156">
    <property type="protein sequence ID" value="GAI86711.1"/>
    <property type="molecule type" value="Genomic_DNA"/>
</dbReference>
<proteinExistence type="predicted"/>
<evidence type="ECO:0000256" key="5">
    <source>
        <dbReference type="ARBA" id="ARBA00023136"/>
    </source>
</evidence>
<comment type="caution">
    <text evidence="7">The sequence shown here is derived from an EMBL/GenBank/DDBJ whole genome shotgun (WGS) entry which is preliminary data.</text>
</comment>
<evidence type="ECO:0000256" key="4">
    <source>
        <dbReference type="ARBA" id="ARBA00022989"/>
    </source>
</evidence>
<keyword evidence="2" id="KW-1003">Cell membrane</keyword>
<evidence type="ECO:0008006" key="8">
    <source>
        <dbReference type="Google" id="ProtNLM"/>
    </source>
</evidence>
<organism evidence="7">
    <name type="scientific">marine sediment metagenome</name>
    <dbReference type="NCBI Taxonomy" id="412755"/>
    <lineage>
        <taxon>unclassified sequences</taxon>
        <taxon>metagenomes</taxon>
        <taxon>ecological metagenomes</taxon>
    </lineage>
</organism>